<name>A0A7I4YHM0_HAECO</name>
<dbReference type="AlphaFoldDB" id="A0A7I4YHM0"/>
<organism evidence="1 2">
    <name type="scientific">Haemonchus contortus</name>
    <name type="common">Barber pole worm</name>
    <dbReference type="NCBI Taxonomy" id="6289"/>
    <lineage>
        <taxon>Eukaryota</taxon>
        <taxon>Metazoa</taxon>
        <taxon>Ecdysozoa</taxon>
        <taxon>Nematoda</taxon>
        <taxon>Chromadorea</taxon>
        <taxon>Rhabditida</taxon>
        <taxon>Rhabditina</taxon>
        <taxon>Rhabditomorpha</taxon>
        <taxon>Strongyloidea</taxon>
        <taxon>Trichostrongylidae</taxon>
        <taxon>Haemonchus</taxon>
    </lineage>
</organism>
<keyword evidence="1" id="KW-1185">Reference proteome</keyword>
<sequence>MDFLESAEVCSPDKRIKVPTLFYTSRSTTGTSIHDLVGIIQKQNGVSFRCCFHISPGFLLYPYGWNRCILEL</sequence>
<dbReference type="WBParaSite" id="HCON_00099905-00001">
    <property type="protein sequence ID" value="HCON_00099905-00001"/>
    <property type="gene ID" value="HCON_00099905"/>
</dbReference>
<protein>
    <submittedName>
        <fullName evidence="2">Ovule protein</fullName>
    </submittedName>
</protein>
<evidence type="ECO:0000313" key="1">
    <source>
        <dbReference type="Proteomes" id="UP000025227"/>
    </source>
</evidence>
<proteinExistence type="predicted"/>
<reference evidence="2" key="1">
    <citation type="submission" date="2020-12" db="UniProtKB">
        <authorList>
            <consortium name="WormBaseParasite"/>
        </authorList>
    </citation>
    <scope>IDENTIFICATION</scope>
    <source>
        <strain evidence="2">MHco3</strain>
    </source>
</reference>
<evidence type="ECO:0000313" key="2">
    <source>
        <dbReference type="WBParaSite" id="HCON_00099905-00001"/>
    </source>
</evidence>
<dbReference type="Proteomes" id="UP000025227">
    <property type="component" value="Unplaced"/>
</dbReference>
<accession>A0A7I4YHM0</accession>